<sequence length="484" mass="49762">MQKRACAIRGNDKKSIRSNDLNYSGNIRFFQDTLKSVAVVSGAVFLLATTAQAEEPYNVDIDGTDAWTGSNVTNFLDVDSSISTEASALQLQVNATVGSANGTAVYAATNANGDEEINVNIAAQTGQRAEIIWTFSPTVFPLGVNNPSFSLRDVDSNTSGFLENPPGSANEFCDRIEVRAFDTSGATVNPSNFSVSTVTAPTTFAAIPASGGTPANSFVIEGNANDTAGTSEALIALTANGIRSIRVVYEECETADTDRPGAIGIVNGFGGFSVTTTDLAVSKQWQNAAVGDQATVTVSGGTVTTLPSVNSTANSPNETDSGVAREIISGVDYTISETLDAGNTFSYISSLSCTGTGDSDVSDGVLTPTATDTSIVCTYLNRLPEADVSVTKTDGDLQFEPGSTVTYQIVVVNNGPESADGLLVTDTLPVGLTAATWTCTAASGAACANASGSGDLAETVPSLPNGGSVTFNITGTFSNDPNNY</sequence>
<accession>A0ABP8I385</accession>
<evidence type="ECO:0000313" key="2">
    <source>
        <dbReference type="EMBL" id="GAA4350118.1"/>
    </source>
</evidence>
<reference evidence="3" key="1">
    <citation type="journal article" date="2019" name="Int. J. Syst. Evol. Microbiol.">
        <title>The Global Catalogue of Microorganisms (GCM) 10K type strain sequencing project: providing services to taxonomists for standard genome sequencing and annotation.</title>
        <authorList>
            <consortium name="The Broad Institute Genomics Platform"/>
            <consortium name="The Broad Institute Genome Sequencing Center for Infectious Disease"/>
            <person name="Wu L."/>
            <person name="Ma J."/>
        </authorList>
    </citation>
    <scope>NUCLEOTIDE SEQUENCE [LARGE SCALE GENOMIC DNA]</scope>
    <source>
        <strain evidence="3">JCM 17727</strain>
    </source>
</reference>
<proteinExistence type="predicted"/>
<dbReference type="NCBIfam" id="TIGR01451">
    <property type="entry name" value="B_ant_repeat"/>
    <property type="match status" value="1"/>
</dbReference>
<feature type="domain" description="DUF11" evidence="1">
    <location>
        <begin position="387"/>
        <end position="479"/>
    </location>
</feature>
<dbReference type="Pfam" id="PF01345">
    <property type="entry name" value="DUF11"/>
    <property type="match status" value="1"/>
</dbReference>
<evidence type="ECO:0000313" key="3">
    <source>
        <dbReference type="Proteomes" id="UP001501294"/>
    </source>
</evidence>
<comment type="caution">
    <text evidence="2">The sequence shown here is derived from an EMBL/GenBank/DDBJ whole genome shotgun (WGS) entry which is preliminary data.</text>
</comment>
<dbReference type="Proteomes" id="UP001501294">
    <property type="component" value="Unassembled WGS sequence"/>
</dbReference>
<organism evidence="2 3">
    <name type="scientific">Kangiella taiwanensis</name>
    <dbReference type="NCBI Taxonomy" id="1079179"/>
    <lineage>
        <taxon>Bacteria</taxon>
        <taxon>Pseudomonadati</taxon>
        <taxon>Pseudomonadota</taxon>
        <taxon>Gammaproteobacteria</taxon>
        <taxon>Kangiellales</taxon>
        <taxon>Kangiellaceae</taxon>
        <taxon>Kangiella</taxon>
    </lineage>
</organism>
<dbReference type="InterPro" id="IPR047589">
    <property type="entry name" value="DUF11_rpt"/>
</dbReference>
<dbReference type="InterPro" id="IPR001434">
    <property type="entry name" value="OmcB-like_DUF11"/>
</dbReference>
<keyword evidence="3" id="KW-1185">Reference proteome</keyword>
<evidence type="ECO:0000259" key="1">
    <source>
        <dbReference type="Pfam" id="PF01345"/>
    </source>
</evidence>
<protein>
    <recommendedName>
        <fullName evidence="1">DUF11 domain-containing protein</fullName>
    </recommendedName>
</protein>
<gene>
    <name evidence="2" type="ORF">GCM10023150_15360</name>
</gene>
<name>A0ABP8I385_9GAMM</name>
<dbReference type="EMBL" id="BAABFU010000002">
    <property type="protein sequence ID" value="GAA4350118.1"/>
    <property type="molecule type" value="Genomic_DNA"/>
</dbReference>
<dbReference type="RefSeq" id="WP_223578347.1">
    <property type="nucleotide sequence ID" value="NZ_BAABFU010000002.1"/>
</dbReference>